<sequence>MPVMKRHSRRRRTDSRNRPGIALVITLSILVLLTLVVSKAFQDTALEIKMVRHDENRFLAEHVNRSFFKVFLNAVKTMGANKAHRFIATTLPPGLPVPILPEDEDGFLLNPEIIPMDHYINLNVNYGSTITGAKGPIVRDLVKNMINFQTGRDQPPQHEIYGFVGAVADFIDSDNPETDISAHFLRGQESYPNAVPYFTVKNREIDLLSELKLLPSLHRLNLKNKDINAMNLPFTIYNIDEVEQYLAMMQGVSAGISANDPCAYDDLYRSNKAKNIAKMVTDKYNSADLFFKNPLRNDNTWQDLIRADFSFIQEASTKMGNFFSARSEYIRIRYQILYSEVTISTEAILKLEYGGKNDTDIPTAIRIMYYKTR</sequence>
<organism evidence="1 2">
    <name type="scientific">Potamilus streckersoni</name>
    <dbReference type="NCBI Taxonomy" id="2493646"/>
    <lineage>
        <taxon>Eukaryota</taxon>
        <taxon>Metazoa</taxon>
        <taxon>Spiralia</taxon>
        <taxon>Lophotrochozoa</taxon>
        <taxon>Mollusca</taxon>
        <taxon>Bivalvia</taxon>
        <taxon>Autobranchia</taxon>
        <taxon>Heteroconchia</taxon>
        <taxon>Palaeoheterodonta</taxon>
        <taxon>Unionida</taxon>
        <taxon>Unionoidea</taxon>
        <taxon>Unionidae</taxon>
        <taxon>Ambleminae</taxon>
        <taxon>Lampsilini</taxon>
        <taxon>Potamilus</taxon>
    </lineage>
</organism>
<reference evidence="1" key="2">
    <citation type="journal article" date="2021" name="Genome Biol. Evol.">
        <title>Developing a high-quality reference genome for a parasitic bivalve with doubly uniparental inheritance (Bivalvia: Unionida).</title>
        <authorList>
            <person name="Smith C.H."/>
        </authorList>
    </citation>
    <scope>NUCLEOTIDE SEQUENCE</scope>
    <source>
        <strain evidence="1">CHS0354</strain>
        <tissue evidence="1">Mantle</tissue>
    </source>
</reference>
<gene>
    <name evidence="1" type="ORF">CHS0354_018451</name>
</gene>
<accession>A0AAE0WAW7</accession>
<dbReference type="Proteomes" id="UP001195483">
    <property type="component" value="Unassembled WGS sequence"/>
</dbReference>
<reference evidence="1" key="3">
    <citation type="submission" date="2023-05" db="EMBL/GenBank/DDBJ databases">
        <authorList>
            <person name="Smith C.H."/>
        </authorList>
    </citation>
    <scope>NUCLEOTIDE SEQUENCE</scope>
    <source>
        <strain evidence="1">CHS0354</strain>
        <tissue evidence="1">Mantle</tissue>
    </source>
</reference>
<dbReference type="EMBL" id="JAEAOA010001141">
    <property type="protein sequence ID" value="KAK3606857.1"/>
    <property type="molecule type" value="Genomic_DNA"/>
</dbReference>
<keyword evidence="2" id="KW-1185">Reference proteome</keyword>
<evidence type="ECO:0000313" key="2">
    <source>
        <dbReference type="Proteomes" id="UP001195483"/>
    </source>
</evidence>
<name>A0AAE0WAW7_9BIVA</name>
<evidence type="ECO:0008006" key="3">
    <source>
        <dbReference type="Google" id="ProtNLM"/>
    </source>
</evidence>
<proteinExistence type="predicted"/>
<reference evidence="1" key="1">
    <citation type="journal article" date="2021" name="Genome Biol. Evol.">
        <title>A High-Quality Reference Genome for a Parasitic Bivalve with Doubly Uniparental Inheritance (Bivalvia: Unionida).</title>
        <authorList>
            <person name="Smith C.H."/>
        </authorList>
    </citation>
    <scope>NUCLEOTIDE SEQUENCE</scope>
    <source>
        <strain evidence="1">CHS0354</strain>
    </source>
</reference>
<dbReference type="AlphaFoldDB" id="A0AAE0WAW7"/>
<evidence type="ECO:0000313" key="1">
    <source>
        <dbReference type="EMBL" id="KAK3606857.1"/>
    </source>
</evidence>
<comment type="caution">
    <text evidence="1">The sequence shown here is derived from an EMBL/GenBank/DDBJ whole genome shotgun (WGS) entry which is preliminary data.</text>
</comment>
<protein>
    <recommendedName>
        <fullName evidence="3">Type II secretion system protein K</fullName>
    </recommendedName>
</protein>